<dbReference type="EMBL" id="ML977602">
    <property type="protein sequence ID" value="KAF1998685.1"/>
    <property type="molecule type" value="Genomic_DNA"/>
</dbReference>
<evidence type="ECO:0000313" key="7">
    <source>
        <dbReference type="EMBL" id="KAF1998685.1"/>
    </source>
</evidence>
<dbReference type="AlphaFoldDB" id="A0A6A5WHP9"/>
<feature type="transmembrane region" description="Helical" evidence="5">
    <location>
        <begin position="33"/>
        <end position="51"/>
    </location>
</feature>
<organism evidence="7 8">
    <name type="scientific">Amniculicola lignicola CBS 123094</name>
    <dbReference type="NCBI Taxonomy" id="1392246"/>
    <lineage>
        <taxon>Eukaryota</taxon>
        <taxon>Fungi</taxon>
        <taxon>Dikarya</taxon>
        <taxon>Ascomycota</taxon>
        <taxon>Pezizomycotina</taxon>
        <taxon>Dothideomycetes</taxon>
        <taxon>Pleosporomycetidae</taxon>
        <taxon>Pleosporales</taxon>
        <taxon>Amniculicolaceae</taxon>
        <taxon>Amniculicola</taxon>
    </lineage>
</organism>
<evidence type="ECO:0000256" key="4">
    <source>
        <dbReference type="ARBA" id="ARBA00023136"/>
    </source>
</evidence>
<keyword evidence="8" id="KW-1185">Reference proteome</keyword>
<keyword evidence="4 5" id="KW-0472">Membrane</keyword>
<dbReference type="Pfam" id="PF13813">
    <property type="entry name" value="MBOAT_2"/>
    <property type="match status" value="1"/>
</dbReference>
<accession>A0A6A5WHP9</accession>
<sequence>MLSYPHVLLPLTFGAISHASFFIAIHLSWYRRICVSFLLFGSAIMSMHTSSHLSSLPFPGIPVYWNIFNCVWMHHALSVLFLDPRPVPPTPTRSQTWLWTYKIWNDTQRQVDCSLNAINAPRRTAAVSSIIIFVILRVVKISLCWLLHFYVISPQLMRHFHLTGLEFSSWRQNYFRRIIWPLRGVPIDMRETQIRAVMSVYWIWTSYLQLDTAYILLSILFVAVLKVDIPQEWPSLFGNIWDAYSVRRFWTKFWHGIGVKACLSSSRLLIPRAINRGSRVEKFFIAFWAFFVSGVLHAIADWEAGEAVFPIKEMQFFLANFAAGAIETLFVKGIKAAFKGSKFEPLVEAKLIGRLVGYLWVFGFFFWSAPKWQYPKLFAKSMEAQYGEYLG</sequence>
<feature type="transmembrane region" description="Helical" evidence="5">
    <location>
        <begin position="283"/>
        <end position="302"/>
    </location>
</feature>
<feature type="domain" description="Wax synthase" evidence="6">
    <location>
        <begin position="233"/>
        <end position="318"/>
    </location>
</feature>
<feature type="transmembrane region" description="Helical" evidence="5">
    <location>
        <begin position="351"/>
        <end position="369"/>
    </location>
</feature>
<name>A0A6A5WHP9_9PLEO</name>
<keyword evidence="3 5" id="KW-1133">Transmembrane helix</keyword>
<gene>
    <name evidence="7" type="ORF">P154DRAFT_602865</name>
</gene>
<evidence type="ECO:0000256" key="5">
    <source>
        <dbReference type="SAM" id="Phobius"/>
    </source>
</evidence>
<dbReference type="OrthoDB" id="1077582at2759"/>
<feature type="transmembrane region" description="Helical" evidence="5">
    <location>
        <begin position="6"/>
        <end position="26"/>
    </location>
</feature>
<evidence type="ECO:0000256" key="2">
    <source>
        <dbReference type="ARBA" id="ARBA00022692"/>
    </source>
</evidence>
<dbReference type="Proteomes" id="UP000799779">
    <property type="component" value="Unassembled WGS sequence"/>
</dbReference>
<evidence type="ECO:0000256" key="3">
    <source>
        <dbReference type="ARBA" id="ARBA00022989"/>
    </source>
</evidence>
<reference evidence="7" key="1">
    <citation type="journal article" date="2020" name="Stud. Mycol.">
        <title>101 Dothideomycetes genomes: a test case for predicting lifestyles and emergence of pathogens.</title>
        <authorList>
            <person name="Haridas S."/>
            <person name="Albert R."/>
            <person name="Binder M."/>
            <person name="Bloem J."/>
            <person name="Labutti K."/>
            <person name="Salamov A."/>
            <person name="Andreopoulos B."/>
            <person name="Baker S."/>
            <person name="Barry K."/>
            <person name="Bills G."/>
            <person name="Bluhm B."/>
            <person name="Cannon C."/>
            <person name="Castanera R."/>
            <person name="Culley D."/>
            <person name="Daum C."/>
            <person name="Ezra D."/>
            <person name="Gonzalez J."/>
            <person name="Henrissat B."/>
            <person name="Kuo A."/>
            <person name="Liang C."/>
            <person name="Lipzen A."/>
            <person name="Lutzoni F."/>
            <person name="Magnuson J."/>
            <person name="Mondo S."/>
            <person name="Nolan M."/>
            <person name="Ohm R."/>
            <person name="Pangilinan J."/>
            <person name="Park H.-J."/>
            <person name="Ramirez L."/>
            <person name="Alfaro M."/>
            <person name="Sun H."/>
            <person name="Tritt A."/>
            <person name="Yoshinaga Y."/>
            <person name="Zwiers L.-H."/>
            <person name="Turgeon B."/>
            <person name="Goodwin S."/>
            <person name="Spatafora J."/>
            <person name="Crous P."/>
            <person name="Grigoriev I."/>
        </authorList>
    </citation>
    <scope>NUCLEOTIDE SEQUENCE</scope>
    <source>
        <strain evidence="7">CBS 123094</strain>
    </source>
</reference>
<dbReference type="InterPro" id="IPR032805">
    <property type="entry name" value="Wax_synthase_dom"/>
</dbReference>
<comment type="subcellular location">
    <subcellularLocation>
        <location evidence="1">Membrane</location>
        <topology evidence="1">Multi-pass membrane protein</topology>
    </subcellularLocation>
</comment>
<evidence type="ECO:0000259" key="6">
    <source>
        <dbReference type="Pfam" id="PF13813"/>
    </source>
</evidence>
<feature type="transmembrane region" description="Helical" evidence="5">
    <location>
        <begin position="63"/>
        <end position="82"/>
    </location>
</feature>
<feature type="transmembrane region" description="Helical" evidence="5">
    <location>
        <begin position="130"/>
        <end position="152"/>
    </location>
</feature>
<keyword evidence="2 5" id="KW-0812">Transmembrane</keyword>
<feature type="transmembrane region" description="Helical" evidence="5">
    <location>
        <begin position="314"/>
        <end position="331"/>
    </location>
</feature>
<proteinExistence type="predicted"/>
<dbReference type="GO" id="GO:0016020">
    <property type="term" value="C:membrane"/>
    <property type="evidence" value="ECO:0007669"/>
    <property type="project" value="UniProtKB-SubCell"/>
</dbReference>
<evidence type="ECO:0000313" key="8">
    <source>
        <dbReference type="Proteomes" id="UP000799779"/>
    </source>
</evidence>
<evidence type="ECO:0000256" key="1">
    <source>
        <dbReference type="ARBA" id="ARBA00004141"/>
    </source>
</evidence>
<protein>
    <recommendedName>
        <fullName evidence="6">Wax synthase domain-containing protein</fullName>
    </recommendedName>
</protein>
<feature type="transmembrane region" description="Helical" evidence="5">
    <location>
        <begin position="201"/>
        <end position="225"/>
    </location>
</feature>